<feature type="region of interest" description="Disordered" evidence="1">
    <location>
        <begin position="72"/>
        <end position="135"/>
    </location>
</feature>
<reference evidence="2 3" key="1">
    <citation type="journal article" date="2017" name="PLoS Biol.">
        <title>The sea cucumber genome provides insights into morphological evolution and visceral regeneration.</title>
        <authorList>
            <person name="Zhang X."/>
            <person name="Sun L."/>
            <person name="Yuan J."/>
            <person name="Sun Y."/>
            <person name="Gao Y."/>
            <person name="Zhang L."/>
            <person name="Li S."/>
            <person name="Dai H."/>
            <person name="Hamel J.F."/>
            <person name="Liu C."/>
            <person name="Yu Y."/>
            <person name="Liu S."/>
            <person name="Lin W."/>
            <person name="Guo K."/>
            <person name="Jin S."/>
            <person name="Xu P."/>
            <person name="Storey K.B."/>
            <person name="Huan P."/>
            <person name="Zhang T."/>
            <person name="Zhou Y."/>
            <person name="Zhang J."/>
            <person name="Lin C."/>
            <person name="Li X."/>
            <person name="Xing L."/>
            <person name="Huo D."/>
            <person name="Sun M."/>
            <person name="Wang L."/>
            <person name="Mercier A."/>
            <person name="Li F."/>
            <person name="Yang H."/>
            <person name="Xiang J."/>
        </authorList>
    </citation>
    <scope>NUCLEOTIDE SEQUENCE [LARGE SCALE GENOMIC DNA]</scope>
    <source>
        <strain evidence="2">Shaxun</strain>
        <tissue evidence="2">Muscle</tissue>
    </source>
</reference>
<dbReference type="AlphaFoldDB" id="A0A2G8L8L5"/>
<gene>
    <name evidence="2" type="ORF">BSL78_06552</name>
</gene>
<organism evidence="2 3">
    <name type="scientific">Stichopus japonicus</name>
    <name type="common">Sea cucumber</name>
    <dbReference type="NCBI Taxonomy" id="307972"/>
    <lineage>
        <taxon>Eukaryota</taxon>
        <taxon>Metazoa</taxon>
        <taxon>Echinodermata</taxon>
        <taxon>Eleutherozoa</taxon>
        <taxon>Echinozoa</taxon>
        <taxon>Holothuroidea</taxon>
        <taxon>Aspidochirotacea</taxon>
        <taxon>Aspidochirotida</taxon>
        <taxon>Stichopodidae</taxon>
        <taxon>Apostichopus</taxon>
    </lineage>
</organism>
<name>A0A2G8L8L5_STIJA</name>
<evidence type="ECO:0000256" key="1">
    <source>
        <dbReference type="SAM" id="MobiDB-lite"/>
    </source>
</evidence>
<evidence type="ECO:0000313" key="3">
    <source>
        <dbReference type="Proteomes" id="UP000230750"/>
    </source>
</evidence>
<dbReference type="Proteomes" id="UP000230750">
    <property type="component" value="Unassembled WGS sequence"/>
</dbReference>
<feature type="compositionally biased region" description="Polar residues" evidence="1">
    <location>
        <begin position="80"/>
        <end position="89"/>
    </location>
</feature>
<keyword evidence="3" id="KW-1185">Reference proteome</keyword>
<feature type="compositionally biased region" description="Low complexity" evidence="1">
    <location>
        <begin position="13"/>
        <end position="35"/>
    </location>
</feature>
<feature type="region of interest" description="Disordered" evidence="1">
    <location>
        <begin position="1"/>
        <end position="35"/>
    </location>
</feature>
<comment type="caution">
    <text evidence="2">The sequence shown here is derived from an EMBL/GenBank/DDBJ whole genome shotgun (WGS) entry which is preliminary data.</text>
</comment>
<feature type="compositionally biased region" description="Polar residues" evidence="1">
    <location>
        <begin position="96"/>
        <end position="120"/>
    </location>
</feature>
<evidence type="ECO:0000313" key="2">
    <source>
        <dbReference type="EMBL" id="PIK56535.1"/>
    </source>
</evidence>
<dbReference type="EMBL" id="MRZV01000172">
    <property type="protein sequence ID" value="PIK56535.1"/>
    <property type="molecule type" value="Genomic_DNA"/>
</dbReference>
<sequence length="135" mass="14309">MSIFDPSETPKPLQLEQFSSMESLSSSHSGTSFSGMSLSAMSASSIISSHSLRGNVGASLENKISRSIVKSVKEGRKSFNTETNASTPKSTDKSQPHVTFQAETSVSENLDFSPVTSSPGPVSRGGAQNRDLPRI</sequence>
<accession>A0A2G8L8L5</accession>
<protein>
    <submittedName>
        <fullName evidence="2">Uncharacterized protein</fullName>
    </submittedName>
</protein>
<proteinExistence type="predicted"/>